<accession>A0A420Y2P8</accession>
<dbReference type="GO" id="GO:0005634">
    <property type="term" value="C:nucleus"/>
    <property type="evidence" value="ECO:0007669"/>
    <property type="project" value="UniProtKB-SubCell"/>
</dbReference>
<evidence type="ECO:0000256" key="11">
    <source>
        <dbReference type="ARBA" id="ARBA00022833"/>
    </source>
</evidence>
<evidence type="ECO:0000256" key="5">
    <source>
        <dbReference type="ARBA" id="ARBA00019422"/>
    </source>
</evidence>
<keyword evidence="11 15" id="KW-0862">Zinc</keyword>
<keyword evidence="13 15" id="KW-0234">DNA repair</keyword>
<feature type="domain" description="Non-structural maintenance of chromosomes element 1 RING C4HC3-type" evidence="17">
    <location>
        <begin position="242"/>
        <end position="284"/>
    </location>
</feature>
<dbReference type="OrthoDB" id="5398191at2759"/>
<evidence type="ECO:0000256" key="14">
    <source>
        <dbReference type="ARBA" id="ARBA00023242"/>
    </source>
</evidence>
<evidence type="ECO:0000256" key="3">
    <source>
        <dbReference type="ARBA" id="ARBA00010258"/>
    </source>
</evidence>
<keyword evidence="14 15" id="KW-0539">Nucleus</keyword>
<dbReference type="GO" id="GO:0000724">
    <property type="term" value="P:double-strand break repair via homologous recombination"/>
    <property type="evidence" value="ECO:0007669"/>
    <property type="project" value="TreeGrafter"/>
</dbReference>
<evidence type="ECO:0000259" key="17">
    <source>
        <dbReference type="Pfam" id="PF08746"/>
    </source>
</evidence>
<dbReference type="Gene3D" id="3.90.1150.220">
    <property type="match status" value="1"/>
</dbReference>
<evidence type="ECO:0000256" key="13">
    <source>
        <dbReference type="ARBA" id="ARBA00023204"/>
    </source>
</evidence>
<dbReference type="InterPro" id="IPR013083">
    <property type="entry name" value="Znf_RING/FYVE/PHD"/>
</dbReference>
<dbReference type="InterPro" id="IPR014857">
    <property type="entry name" value="Nse1_RING_C4HC3-type"/>
</dbReference>
<reference evidence="18 19" key="1">
    <citation type="submission" date="2018-08" db="EMBL/GenBank/DDBJ databases">
        <title>Draft genome of the lignicolous fungus Coniochaeta pulveracea.</title>
        <authorList>
            <person name="Borstlap C.J."/>
            <person name="De Witt R.N."/>
            <person name="Botha A."/>
            <person name="Volschenk H."/>
        </authorList>
    </citation>
    <scope>NUCLEOTIDE SEQUENCE [LARGE SCALE GENOMIC DNA]</scope>
    <source>
        <strain evidence="18 19">CAB683</strain>
    </source>
</reference>
<keyword evidence="8 15" id="KW-0227">DNA damage</keyword>
<protein>
    <recommendedName>
        <fullName evidence="5 15">Non-structural maintenance of chromosomes element 1 homolog</fullName>
        <ecNumber evidence="4 15">2.3.2.27</ecNumber>
    </recommendedName>
</protein>
<evidence type="ECO:0000256" key="2">
    <source>
        <dbReference type="ARBA" id="ARBA00004123"/>
    </source>
</evidence>
<dbReference type="Proteomes" id="UP000275385">
    <property type="component" value="Unassembled WGS sequence"/>
</dbReference>
<dbReference type="CDD" id="cd16493">
    <property type="entry name" value="RING-CH-C4HC3_NSE1"/>
    <property type="match status" value="1"/>
</dbReference>
<gene>
    <name evidence="18" type="ORF">DL546_000349</name>
</gene>
<dbReference type="GO" id="GO:0061630">
    <property type="term" value="F:ubiquitin protein ligase activity"/>
    <property type="evidence" value="ECO:0007669"/>
    <property type="project" value="UniProtKB-EC"/>
</dbReference>
<dbReference type="STRING" id="177199.A0A420Y2P8"/>
<dbReference type="AlphaFoldDB" id="A0A420Y2P8"/>
<dbReference type="Pfam" id="PF08746">
    <property type="entry name" value="zf-RING-like"/>
    <property type="match status" value="1"/>
</dbReference>
<evidence type="ECO:0000313" key="19">
    <source>
        <dbReference type="Proteomes" id="UP000275385"/>
    </source>
</evidence>
<dbReference type="InterPro" id="IPR011513">
    <property type="entry name" value="Nse1"/>
</dbReference>
<evidence type="ECO:0000256" key="4">
    <source>
        <dbReference type="ARBA" id="ARBA00012483"/>
    </source>
</evidence>
<keyword evidence="19" id="KW-1185">Reference proteome</keyword>
<keyword evidence="10 15" id="KW-0833">Ubl conjugation pathway</keyword>
<dbReference type="Gene3D" id="3.30.40.10">
    <property type="entry name" value="Zinc/RING finger domain, C3HC4 (zinc finger)"/>
    <property type="match status" value="1"/>
</dbReference>
<comment type="caution">
    <text evidence="18">The sequence shown here is derived from an EMBL/GenBank/DDBJ whole genome shotgun (WGS) entry which is preliminary data.</text>
</comment>
<keyword evidence="9 15" id="KW-0863">Zinc-finger</keyword>
<evidence type="ECO:0000256" key="16">
    <source>
        <dbReference type="SAM" id="MobiDB-lite"/>
    </source>
</evidence>
<keyword evidence="12 15" id="KW-0233">DNA recombination</keyword>
<dbReference type="GO" id="GO:0030915">
    <property type="term" value="C:Smc5-Smc6 complex"/>
    <property type="evidence" value="ECO:0007669"/>
    <property type="project" value="UniProtKB-UniRule"/>
</dbReference>
<keyword evidence="6 15" id="KW-0808">Transferase</keyword>
<proteinExistence type="inferred from homology"/>
<comment type="catalytic activity">
    <reaction evidence="1 15">
        <text>S-ubiquitinyl-[E2 ubiquitin-conjugating enzyme]-L-cysteine + [acceptor protein]-L-lysine = [E2 ubiquitin-conjugating enzyme]-L-cysteine + N(6)-ubiquitinyl-[acceptor protein]-L-lysine.</text>
        <dbReference type="EC" id="2.3.2.27"/>
    </reaction>
</comment>
<feature type="region of interest" description="Disordered" evidence="16">
    <location>
        <begin position="304"/>
        <end position="331"/>
    </location>
</feature>
<dbReference type="EMBL" id="QVQW01000060">
    <property type="protein sequence ID" value="RKU42155.1"/>
    <property type="molecule type" value="Genomic_DNA"/>
</dbReference>
<evidence type="ECO:0000256" key="12">
    <source>
        <dbReference type="ARBA" id="ARBA00023172"/>
    </source>
</evidence>
<keyword evidence="7 15" id="KW-0479">Metal-binding</keyword>
<comment type="subunit">
    <text evidence="15">Component of the Smc5-Smc6 complex.</text>
</comment>
<comment type="similarity">
    <text evidence="3 15">Belongs to the NSE1 family.</text>
</comment>
<feature type="region of interest" description="Disordered" evidence="16">
    <location>
        <begin position="159"/>
        <end position="178"/>
    </location>
</feature>
<evidence type="ECO:0000256" key="7">
    <source>
        <dbReference type="ARBA" id="ARBA00022723"/>
    </source>
</evidence>
<dbReference type="EC" id="2.3.2.27" evidence="4 15"/>
<sequence length="331" mass="37581">MSDSEDAHVGNMEGHGNGLPLGYNDANRAFLQALLSRGSVTFSEGQSILSAILSTTNPDRDPIPSDKITRDIFSKYVHTAHEALLPFDYDIRSTLHQRTRERVWAIINVESDPATQLATVHTPEEILYVNRLLDQMFDTHNTPRMEIMAVDENQALKVARPSRSRGEDGAEEVQTQGGDKGLRASDVLTLLENLVAEGWLEKSRARFYSLSPRSLLELRNWLVETYNDDQAEEGAWQPIKFCDFCKEIVTVGQRCDERDCVTRLHNICQEAYWEGREEKKCPKCETVWSGKQYVGERAVTGTEAYARGHRKSSGRSRRQRDEAEEDEDGEE</sequence>
<organism evidence="18 19">
    <name type="scientific">Coniochaeta pulveracea</name>
    <dbReference type="NCBI Taxonomy" id="177199"/>
    <lineage>
        <taxon>Eukaryota</taxon>
        <taxon>Fungi</taxon>
        <taxon>Dikarya</taxon>
        <taxon>Ascomycota</taxon>
        <taxon>Pezizomycotina</taxon>
        <taxon>Sordariomycetes</taxon>
        <taxon>Sordariomycetidae</taxon>
        <taxon>Coniochaetales</taxon>
        <taxon>Coniochaetaceae</taxon>
        <taxon>Coniochaeta</taxon>
    </lineage>
</organism>
<dbReference type="InterPro" id="IPR036388">
    <property type="entry name" value="WH-like_DNA-bd_sf"/>
</dbReference>
<comment type="function">
    <text evidence="15">Acts in a DNA repair pathway for removal of UV-induced DNA damage that is distinct from classical nucleotide excision repair and in repair of ionizing radiation damage. Functions in homologous recombination repair of DNA double strand breaks and in recovery of stalled replication forks.</text>
</comment>
<evidence type="ECO:0000256" key="6">
    <source>
        <dbReference type="ARBA" id="ARBA00022679"/>
    </source>
</evidence>
<evidence type="ECO:0000256" key="8">
    <source>
        <dbReference type="ARBA" id="ARBA00022763"/>
    </source>
</evidence>
<dbReference type="PANTHER" id="PTHR20973:SF0">
    <property type="entry name" value="NON-STRUCTURAL MAINTENANCE OF CHROMOSOMES ELEMENT 1 HOMOLOG"/>
    <property type="match status" value="1"/>
</dbReference>
<evidence type="ECO:0000256" key="10">
    <source>
        <dbReference type="ARBA" id="ARBA00022786"/>
    </source>
</evidence>
<feature type="compositionally biased region" description="Basic residues" evidence="16">
    <location>
        <begin position="307"/>
        <end position="318"/>
    </location>
</feature>
<evidence type="ECO:0000256" key="1">
    <source>
        <dbReference type="ARBA" id="ARBA00000900"/>
    </source>
</evidence>
<evidence type="ECO:0000256" key="15">
    <source>
        <dbReference type="RuleBase" id="RU368018"/>
    </source>
</evidence>
<comment type="subcellular location">
    <subcellularLocation>
        <location evidence="2 15">Nucleus</location>
    </subcellularLocation>
</comment>
<dbReference type="PANTHER" id="PTHR20973">
    <property type="entry name" value="NON-SMC ELEMENT 1-RELATED"/>
    <property type="match status" value="1"/>
</dbReference>
<feature type="compositionally biased region" description="Acidic residues" evidence="16">
    <location>
        <begin position="322"/>
        <end position="331"/>
    </location>
</feature>
<dbReference type="Gene3D" id="1.10.10.10">
    <property type="entry name" value="Winged helix-like DNA-binding domain superfamily/Winged helix DNA-binding domain"/>
    <property type="match status" value="1"/>
</dbReference>
<dbReference type="Pfam" id="PF07574">
    <property type="entry name" value="SMC_Nse1"/>
    <property type="match status" value="1"/>
</dbReference>
<name>A0A420Y2P8_9PEZI</name>
<dbReference type="GO" id="GO:0008270">
    <property type="term" value="F:zinc ion binding"/>
    <property type="evidence" value="ECO:0007669"/>
    <property type="project" value="UniProtKB-KW"/>
</dbReference>
<evidence type="ECO:0000313" key="18">
    <source>
        <dbReference type="EMBL" id="RKU42155.1"/>
    </source>
</evidence>
<evidence type="ECO:0000256" key="9">
    <source>
        <dbReference type="ARBA" id="ARBA00022771"/>
    </source>
</evidence>